<organism evidence="7">
    <name type="scientific">Bundaberg bee virus 1</name>
    <dbReference type="NCBI Taxonomy" id="2201284"/>
    <lineage>
        <taxon>Viruses</taxon>
        <taxon>Riboviria</taxon>
        <taxon>Orthornavirae</taxon>
        <taxon>Pisuviricota</taxon>
        <taxon>Pisoniviricetes</taxon>
        <taxon>Picornavirales</taxon>
    </lineage>
</organism>
<dbReference type="EMBL" id="MG995701">
    <property type="protein sequence ID" value="AWK77855.1"/>
    <property type="molecule type" value="Genomic_RNA"/>
</dbReference>
<evidence type="ECO:0000256" key="4">
    <source>
        <dbReference type="SAM" id="MobiDB-lite"/>
    </source>
</evidence>
<dbReference type="GO" id="GO:0005198">
    <property type="term" value="F:structural molecule activity"/>
    <property type="evidence" value="ECO:0007669"/>
    <property type="project" value="InterPro"/>
</dbReference>
<reference evidence="7" key="1">
    <citation type="journal article" date="2018" name="J. Gen. Virol.">
        <title>Metagenomic analysis of Varroa-free Australian honey bees (Apis mellifera) shows a diverse Picornavirales virome.</title>
        <authorList>
            <person name="Roberts J.M."/>
            <person name="Anderson D.L."/>
            <person name="Durr P.A."/>
        </authorList>
    </citation>
    <scope>NUCLEOTIDE SEQUENCE</scope>
    <source>
        <strain evidence="7">QLD-6</strain>
    </source>
</reference>
<evidence type="ECO:0000256" key="2">
    <source>
        <dbReference type="ARBA" id="ARBA00022561"/>
    </source>
</evidence>
<sequence length="707" mass="78332">MDKLNGFLGIRADLQFRIQTNSQPFQAGRLIIAWLPYYKYLGNKRLLFDENTEASFTSLTALPHVELDLATETEATLHVPFVSPNMYYNLVTGEGYYGKLYIKVYSPLADVSGSGNVDCTIWFNYSNVRLAFPTGAPTASSSVNPIAQVGHEESDLESKRSVSLALAKFSSALRALPAVPTLTAIAEPAAWVSDQASAICKYFGFSKVESSNVPQWLKQGPTHFMANYDGCNMSHSLALESQNAVETMSGMVGTDIDEMSIAHIVATPCYYTHFQWSTTNANGDILYSQTISPLVFRVDESASNTNVPSLLTFTTAAFAYWRGSIDLKFKFIKTKFHSGRVRIYFQPGISATLNSPRANFNYSQVVDLRSEDVVSFRVPYVSTKPWLWTRNSQNSNFGYDITGTVFIEVLNELRAVSTVTSSIDVLVEVSGGPDYELAAPSQNLFQPVSISSSPSSSILSRIRAKAQSGEEATREEEQTPLNKDQLGSKDVFKHLWPNNLFTMGEKITSVRQLIKRAATYGTLSTPTNQWVLYPWRMLGTYSRTSNGAKNPQSFAPLDYFSRIFVFGRGGINFKLIPRTANQSRAIVKATVSYPSNVTLNSTVLYEDTASEAVSYLQNGATQVIINDLEGCIDFYVPYYSNYHMFPISDLIQDAANEDLGVFPPVKVTVSNQGGDCDLYRSAADSFQFGYLIGAPRCESLQFKHLPN</sequence>
<dbReference type="InterPro" id="IPR029053">
    <property type="entry name" value="Viral_coat"/>
</dbReference>
<dbReference type="CDD" id="cd00205">
    <property type="entry name" value="rhv_like"/>
    <property type="match status" value="2"/>
</dbReference>
<proteinExistence type="predicted"/>
<evidence type="ECO:0000259" key="6">
    <source>
        <dbReference type="Pfam" id="PF08762"/>
    </source>
</evidence>
<protein>
    <submittedName>
        <fullName evidence="7">Structural polyprotein</fullName>
    </submittedName>
</protein>
<evidence type="ECO:0000256" key="3">
    <source>
        <dbReference type="ARBA" id="ARBA00022844"/>
    </source>
</evidence>
<evidence type="ECO:0000256" key="1">
    <source>
        <dbReference type="ARBA" id="ARBA00004328"/>
    </source>
</evidence>
<feature type="domain" description="Picornavirus capsid" evidence="5">
    <location>
        <begin position="5"/>
        <end position="108"/>
    </location>
</feature>
<evidence type="ECO:0000259" key="5">
    <source>
        <dbReference type="Pfam" id="PF00073"/>
    </source>
</evidence>
<name>A0A2U8JQ81_9VIRU</name>
<reference evidence="7" key="2">
    <citation type="submission" date="2018-02" db="EMBL/GenBank/DDBJ databases">
        <authorList>
            <person name="Anderson D."/>
            <person name="Durr P."/>
        </authorList>
    </citation>
    <scope>NUCLEOTIDE SEQUENCE</scope>
    <source>
        <strain evidence="7">QLD-6</strain>
    </source>
</reference>
<keyword evidence="3" id="KW-0946">Virion</keyword>
<dbReference type="Gene3D" id="2.60.120.20">
    <property type="match status" value="3"/>
</dbReference>
<accession>A0A2U8JQ81</accession>
<evidence type="ECO:0000313" key="7">
    <source>
        <dbReference type="EMBL" id="AWK77855.1"/>
    </source>
</evidence>
<dbReference type="Pfam" id="PF00073">
    <property type="entry name" value="Rhv"/>
    <property type="match status" value="2"/>
</dbReference>
<dbReference type="InterPro" id="IPR001676">
    <property type="entry name" value="Picornavirus_capsid"/>
</dbReference>
<dbReference type="Gene3D" id="4.10.690.10">
    <property type="entry name" value="Cricket Paralysis Virus, Vp4, Chain D"/>
    <property type="match status" value="1"/>
</dbReference>
<dbReference type="InterPro" id="IPR014872">
    <property type="entry name" value="Dicistrovirus_capsid-polyPr_C"/>
</dbReference>
<feature type="domain" description="Picornavirus capsid" evidence="5">
    <location>
        <begin position="316"/>
        <end position="405"/>
    </location>
</feature>
<dbReference type="InterPro" id="IPR033703">
    <property type="entry name" value="Rhv-like"/>
</dbReference>
<dbReference type="Pfam" id="PF08762">
    <property type="entry name" value="CRPV_capsid"/>
    <property type="match status" value="1"/>
</dbReference>
<keyword evidence="2" id="KW-0167">Capsid protein</keyword>
<dbReference type="GO" id="GO:0019028">
    <property type="term" value="C:viral capsid"/>
    <property type="evidence" value="ECO:0007669"/>
    <property type="project" value="UniProtKB-KW"/>
</dbReference>
<comment type="subcellular location">
    <subcellularLocation>
        <location evidence="1">Virion</location>
    </subcellularLocation>
</comment>
<dbReference type="SUPFAM" id="SSF88633">
    <property type="entry name" value="Positive stranded ssRNA viruses"/>
    <property type="match status" value="3"/>
</dbReference>
<feature type="region of interest" description="Disordered" evidence="4">
    <location>
        <begin position="463"/>
        <end position="484"/>
    </location>
</feature>
<feature type="domain" description="Dicistrovirus capsid-polyprotein C-terminal" evidence="6">
    <location>
        <begin position="500"/>
        <end position="697"/>
    </location>
</feature>